<protein>
    <submittedName>
        <fullName evidence="2">Glycosyltransferase family 2 protein</fullName>
    </submittedName>
</protein>
<feature type="domain" description="Glycosyltransferase 2-like" evidence="1">
    <location>
        <begin position="13"/>
        <end position="130"/>
    </location>
</feature>
<gene>
    <name evidence="2" type="ORF">EB812_08755</name>
</gene>
<dbReference type="EMBL" id="SIXC01000010">
    <property type="protein sequence ID" value="TBH79082.1"/>
    <property type="molecule type" value="Genomic_DNA"/>
</dbReference>
<name>A0A6H3FA92_9BACT</name>
<sequence length="315" mass="35845">MREEIRSPLPLVTIVICTYNRAYILGECLRSLQAQTLPTCFFNIIVVDNDSNDATQALVKDFSHDWPQLKFIIEKKRGAGNARNAALKKVTTDWVACLDSDAKAHPDWLATVLETIKNDDFDAFGGPYYAWHFFGAPPKWFPKDFGTYEAAQSYGPLSDANHIPGGNCAFKLSAAQTVGCFPVDIGMTGKKCAYGEETLMFDRMKAAGFRLGYVPAMKIDHCVLPYKYSFFWQIKSAFARGRGLEQVAPQQHRHALMKLFYMYLKGCWLTAKDAIAPNKEYSWRAMVLQHFFTPVCYNGIIFEKIKKVLCKWRHK</sequence>
<dbReference type="GO" id="GO:0016740">
    <property type="term" value="F:transferase activity"/>
    <property type="evidence" value="ECO:0007669"/>
    <property type="project" value="UniProtKB-KW"/>
</dbReference>
<evidence type="ECO:0000259" key="1">
    <source>
        <dbReference type="Pfam" id="PF00535"/>
    </source>
</evidence>
<dbReference type="SUPFAM" id="SSF53448">
    <property type="entry name" value="Nucleotide-diphospho-sugar transferases"/>
    <property type="match status" value="1"/>
</dbReference>
<reference evidence="2 3" key="1">
    <citation type="submission" date="2018-12" db="EMBL/GenBank/DDBJ databases">
        <title>First genome draft of Desulfovibrio legallis sp. nov.</title>
        <authorList>
            <person name="Ben Dhia O."/>
            <person name="Najjari A."/>
            <person name="Ferjani R."/>
            <person name="Fhoula I."/>
            <person name="Fardeau M.-L."/>
            <person name="Boudabbous A."/>
            <person name="Ouzari H.I."/>
        </authorList>
    </citation>
    <scope>NUCLEOTIDE SEQUENCE [LARGE SCALE GENOMIC DNA]</scope>
    <source>
        <strain evidence="2 3">H1T</strain>
    </source>
</reference>
<dbReference type="InterPro" id="IPR029044">
    <property type="entry name" value="Nucleotide-diphossugar_trans"/>
</dbReference>
<dbReference type="InterPro" id="IPR050834">
    <property type="entry name" value="Glycosyltransf_2"/>
</dbReference>
<accession>A0A6H3FA92</accession>
<dbReference type="AlphaFoldDB" id="A0A6H3FA92"/>
<dbReference type="Proteomes" id="UP000292919">
    <property type="component" value="Unassembled WGS sequence"/>
</dbReference>
<organism evidence="2 3">
    <name type="scientific">Desulfovibrio legallii</name>
    <dbReference type="NCBI Taxonomy" id="571438"/>
    <lineage>
        <taxon>Bacteria</taxon>
        <taxon>Pseudomonadati</taxon>
        <taxon>Thermodesulfobacteriota</taxon>
        <taxon>Desulfovibrionia</taxon>
        <taxon>Desulfovibrionales</taxon>
        <taxon>Desulfovibrionaceae</taxon>
        <taxon>Desulfovibrio</taxon>
    </lineage>
</organism>
<proteinExistence type="predicted"/>
<evidence type="ECO:0000313" key="2">
    <source>
        <dbReference type="EMBL" id="TBH79082.1"/>
    </source>
</evidence>
<dbReference type="RefSeq" id="WP_130958105.1">
    <property type="nucleotide sequence ID" value="NZ_JBHSHA010000004.1"/>
</dbReference>
<keyword evidence="3" id="KW-1185">Reference proteome</keyword>
<dbReference type="PANTHER" id="PTHR43685:SF14">
    <property type="entry name" value="GLYCOSYLTRANSFERASE 2-LIKE DOMAIN-CONTAINING PROTEIN"/>
    <property type="match status" value="1"/>
</dbReference>
<dbReference type="Gene3D" id="3.90.550.10">
    <property type="entry name" value="Spore Coat Polysaccharide Biosynthesis Protein SpsA, Chain A"/>
    <property type="match status" value="1"/>
</dbReference>
<keyword evidence="2" id="KW-0808">Transferase</keyword>
<dbReference type="PANTHER" id="PTHR43685">
    <property type="entry name" value="GLYCOSYLTRANSFERASE"/>
    <property type="match status" value="1"/>
</dbReference>
<dbReference type="InterPro" id="IPR001173">
    <property type="entry name" value="Glyco_trans_2-like"/>
</dbReference>
<dbReference type="Pfam" id="PF00535">
    <property type="entry name" value="Glycos_transf_2"/>
    <property type="match status" value="1"/>
</dbReference>
<evidence type="ECO:0000313" key="3">
    <source>
        <dbReference type="Proteomes" id="UP000292919"/>
    </source>
</evidence>
<dbReference type="CDD" id="cd00761">
    <property type="entry name" value="Glyco_tranf_GTA_type"/>
    <property type="match status" value="1"/>
</dbReference>
<comment type="caution">
    <text evidence="2">The sequence shown here is derived from an EMBL/GenBank/DDBJ whole genome shotgun (WGS) entry which is preliminary data.</text>
</comment>